<dbReference type="Pfam" id="PF03472">
    <property type="entry name" value="Autoind_bind"/>
    <property type="match status" value="1"/>
</dbReference>
<evidence type="ECO:0000313" key="5">
    <source>
        <dbReference type="Proteomes" id="UP000078572"/>
    </source>
</evidence>
<proteinExistence type="predicted"/>
<dbReference type="AlphaFoldDB" id="A0A192A5I8"/>
<dbReference type="SUPFAM" id="SSF75516">
    <property type="entry name" value="Pheromone-binding domain of LuxR-like quorum-sensing transcription factors"/>
    <property type="match status" value="1"/>
</dbReference>
<evidence type="ECO:0000256" key="3">
    <source>
        <dbReference type="ARBA" id="ARBA00023163"/>
    </source>
</evidence>
<dbReference type="Gene3D" id="3.30.450.80">
    <property type="entry name" value="Transcription factor LuxR-like, autoinducer-binding domain"/>
    <property type="match status" value="1"/>
</dbReference>
<dbReference type="InterPro" id="IPR000792">
    <property type="entry name" value="Tscrpt_reg_LuxR_C"/>
</dbReference>
<sequence>MGVRVFSTDHQATSWRAQWLRNLNAMPDADAAFRSLHAFVTPLGFEYYAYTLRTSVPITRSHAVSWSNYPEAWLATYAARGYAECDPVLQFCQRSVSPLLWPQADKVGESDASYWADARACGLRHGWSQTVRDHRGIFGTFSLARSTERITEDALVVVEPEMIWLAQLVHATISNLVVAQLLPDAAAPLKDVERRTLHWTAEGKTVAEVAAILEMTERNVSFHIQNAVAKLNAANKTHAVVKAALLGLIPAIG</sequence>
<dbReference type="OrthoDB" id="9774661at2"/>
<dbReference type="GeneID" id="61529158"/>
<dbReference type="GO" id="GO:0006355">
    <property type="term" value="P:regulation of DNA-templated transcription"/>
    <property type="evidence" value="ECO:0007669"/>
    <property type="project" value="InterPro"/>
</dbReference>
<dbReference type="GO" id="GO:0003677">
    <property type="term" value="F:DNA binding"/>
    <property type="evidence" value="ECO:0007669"/>
    <property type="project" value="UniProtKB-KW"/>
</dbReference>
<evidence type="ECO:0000256" key="2">
    <source>
        <dbReference type="ARBA" id="ARBA00023125"/>
    </source>
</evidence>
<keyword evidence="1" id="KW-0805">Transcription regulation</keyword>
<keyword evidence="3" id="KW-0804">Transcription</keyword>
<dbReference type="InterPro" id="IPR016032">
    <property type="entry name" value="Sig_transdc_resp-reg_C-effctor"/>
</dbReference>
<dbReference type="Gene3D" id="1.10.10.10">
    <property type="entry name" value="Winged helix-like DNA-binding domain superfamily/Winged helix DNA-binding domain"/>
    <property type="match status" value="1"/>
</dbReference>
<dbReference type="CDD" id="cd06170">
    <property type="entry name" value="LuxR_C_like"/>
    <property type="match status" value="1"/>
</dbReference>
<dbReference type="PROSITE" id="PS00622">
    <property type="entry name" value="HTH_LUXR_1"/>
    <property type="match status" value="1"/>
</dbReference>
<dbReference type="SUPFAM" id="SSF46894">
    <property type="entry name" value="C-terminal effector domain of the bipartite response regulators"/>
    <property type="match status" value="1"/>
</dbReference>
<gene>
    <name evidence="4" type="ORF">A9Y76_24260</name>
</gene>
<dbReference type="InterPro" id="IPR005143">
    <property type="entry name" value="TF_LuxR_autoind-bd_dom"/>
</dbReference>
<dbReference type="PANTHER" id="PTHR44688">
    <property type="entry name" value="DNA-BINDING TRANSCRIPTIONAL ACTIVATOR DEVR_DOSR"/>
    <property type="match status" value="1"/>
</dbReference>
<dbReference type="PANTHER" id="PTHR44688:SF16">
    <property type="entry name" value="DNA-BINDING TRANSCRIPTIONAL ACTIVATOR DEVR_DOSR"/>
    <property type="match status" value="1"/>
</dbReference>
<keyword evidence="5" id="KW-1185">Reference proteome</keyword>
<keyword evidence="2" id="KW-0238">DNA-binding</keyword>
<reference evidence="5" key="1">
    <citation type="submission" date="2016-06" db="EMBL/GenBank/DDBJ databases">
        <authorList>
            <person name="Xu Y."/>
            <person name="Nagy A."/>
            <person name="Yan X."/>
            <person name="Kim S.W."/>
            <person name="Haley B."/>
            <person name="Liu N.T."/>
            <person name="Nou X."/>
        </authorList>
    </citation>
    <scope>NUCLEOTIDE SEQUENCE [LARGE SCALE GENOMIC DNA]</scope>
    <source>
        <strain evidence="5">ATCC 49129</strain>
    </source>
</reference>
<name>A0A192A5I8_9RALS</name>
<dbReference type="InterPro" id="IPR036693">
    <property type="entry name" value="TF_LuxR_autoind-bd_dom_sf"/>
</dbReference>
<dbReference type="InterPro" id="IPR036388">
    <property type="entry name" value="WH-like_DNA-bd_sf"/>
</dbReference>
<dbReference type="RefSeq" id="WP_064808304.1">
    <property type="nucleotide sequence ID" value="NZ_CP016023.1"/>
</dbReference>
<organism evidence="4 5">
    <name type="scientific">Ralstonia insidiosa</name>
    <dbReference type="NCBI Taxonomy" id="190721"/>
    <lineage>
        <taxon>Bacteria</taxon>
        <taxon>Pseudomonadati</taxon>
        <taxon>Pseudomonadota</taxon>
        <taxon>Betaproteobacteria</taxon>
        <taxon>Burkholderiales</taxon>
        <taxon>Burkholderiaceae</taxon>
        <taxon>Ralstonia</taxon>
    </lineage>
</organism>
<dbReference type="EMBL" id="CP016023">
    <property type="protein sequence ID" value="ANJ75608.1"/>
    <property type="molecule type" value="Genomic_DNA"/>
</dbReference>
<accession>A0A192A5I8</accession>
<protein>
    <submittedName>
        <fullName evidence="4">LuxR family transcriptional regulator</fullName>
    </submittedName>
</protein>
<dbReference type="Pfam" id="PF00196">
    <property type="entry name" value="GerE"/>
    <property type="match status" value="1"/>
</dbReference>
<dbReference type="SMART" id="SM00421">
    <property type="entry name" value="HTH_LUXR"/>
    <property type="match status" value="1"/>
</dbReference>
<dbReference type="PROSITE" id="PS50043">
    <property type="entry name" value="HTH_LUXR_2"/>
    <property type="match status" value="1"/>
</dbReference>
<evidence type="ECO:0000256" key="1">
    <source>
        <dbReference type="ARBA" id="ARBA00023015"/>
    </source>
</evidence>
<dbReference type="Proteomes" id="UP000078572">
    <property type="component" value="Chromosome 2"/>
</dbReference>
<evidence type="ECO:0000313" key="4">
    <source>
        <dbReference type="EMBL" id="ANJ75608.1"/>
    </source>
</evidence>